<keyword evidence="1" id="KW-0805">Transcription regulation</keyword>
<dbReference type="GO" id="GO:0005829">
    <property type="term" value="C:cytosol"/>
    <property type="evidence" value="ECO:0007669"/>
    <property type="project" value="TreeGrafter"/>
</dbReference>
<feature type="domain" description="HTH asnC-type" evidence="4">
    <location>
        <begin position="12"/>
        <end position="73"/>
    </location>
</feature>
<sequence>MWETENHSTIRLDEVDLKIIRQLQSNARITNKDLAAQLNLTTTPIYERVKRLEKMGVINSYVALINPVKVGKGLMALCMVRLEKHTKDKLAAFEKHVANIPEVVECYHLAGQYDYHLKILVRDMNTFQDFIVNKLSTNENLANVQSSFVMSKITDTTAIPMLRNS</sequence>
<dbReference type="InterPro" id="IPR019885">
    <property type="entry name" value="Tscrpt_reg_HTH_AsnC-type_CS"/>
</dbReference>
<accession>A0A935C641</accession>
<dbReference type="Gene3D" id="3.30.70.920">
    <property type="match status" value="1"/>
</dbReference>
<dbReference type="InterPro" id="IPR019887">
    <property type="entry name" value="Tscrpt_reg_AsnC/Lrp_C"/>
</dbReference>
<dbReference type="InterPro" id="IPR000485">
    <property type="entry name" value="AsnC-type_HTH_dom"/>
</dbReference>
<dbReference type="Pfam" id="PF01037">
    <property type="entry name" value="AsnC_trans_reg"/>
    <property type="match status" value="1"/>
</dbReference>
<evidence type="ECO:0000256" key="2">
    <source>
        <dbReference type="ARBA" id="ARBA00023125"/>
    </source>
</evidence>
<keyword evidence="2" id="KW-0238">DNA-binding</keyword>
<dbReference type="SUPFAM" id="SSF54909">
    <property type="entry name" value="Dimeric alpha+beta barrel"/>
    <property type="match status" value="1"/>
</dbReference>
<dbReference type="InterPro" id="IPR036388">
    <property type="entry name" value="WH-like_DNA-bd_sf"/>
</dbReference>
<dbReference type="PROSITE" id="PS00519">
    <property type="entry name" value="HTH_ASNC_1"/>
    <property type="match status" value="1"/>
</dbReference>
<gene>
    <name evidence="5" type="ORF">JKA74_03850</name>
</gene>
<dbReference type="EMBL" id="JAEQBW010000001">
    <property type="protein sequence ID" value="MBK6264159.1"/>
    <property type="molecule type" value="Genomic_DNA"/>
</dbReference>
<dbReference type="SUPFAM" id="SSF46785">
    <property type="entry name" value="Winged helix' DNA-binding domain"/>
    <property type="match status" value="1"/>
</dbReference>
<name>A0A935C641_9BACT</name>
<evidence type="ECO:0000313" key="5">
    <source>
        <dbReference type="EMBL" id="MBK6264159.1"/>
    </source>
</evidence>
<dbReference type="RefSeq" id="WP_201429832.1">
    <property type="nucleotide sequence ID" value="NZ_JAEQBW010000001.1"/>
</dbReference>
<dbReference type="InterPro" id="IPR011991">
    <property type="entry name" value="ArsR-like_HTH"/>
</dbReference>
<dbReference type="CDD" id="cd00090">
    <property type="entry name" value="HTH_ARSR"/>
    <property type="match status" value="1"/>
</dbReference>
<organism evidence="5 6">
    <name type="scientific">Marivirga aurantiaca</name>
    <dbReference type="NCBI Taxonomy" id="2802615"/>
    <lineage>
        <taxon>Bacteria</taxon>
        <taxon>Pseudomonadati</taxon>
        <taxon>Bacteroidota</taxon>
        <taxon>Cytophagia</taxon>
        <taxon>Cytophagales</taxon>
        <taxon>Marivirgaceae</taxon>
        <taxon>Marivirga</taxon>
    </lineage>
</organism>
<dbReference type="SMART" id="SM00344">
    <property type="entry name" value="HTH_ASNC"/>
    <property type="match status" value="1"/>
</dbReference>
<keyword evidence="3" id="KW-0804">Transcription</keyword>
<evidence type="ECO:0000313" key="6">
    <source>
        <dbReference type="Proteomes" id="UP000611723"/>
    </source>
</evidence>
<evidence type="ECO:0000259" key="4">
    <source>
        <dbReference type="PROSITE" id="PS50956"/>
    </source>
</evidence>
<dbReference type="Proteomes" id="UP000611723">
    <property type="component" value="Unassembled WGS sequence"/>
</dbReference>
<reference evidence="5" key="1">
    <citation type="submission" date="2021-01" db="EMBL/GenBank/DDBJ databases">
        <title>Marivirga aurantiaca sp. nov., isolated from intertidal surface sediments.</title>
        <authorList>
            <person name="Zhang M."/>
        </authorList>
    </citation>
    <scope>NUCLEOTIDE SEQUENCE</scope>
    <source>
        <strain evidence="5">S37H4</strain>
    </source>
</reference>
<dbReference type="Gene3D" id="1.10.10.10">
    <property type="entry name" value="Winged helix-like DNA-binding domain superfamily/Winged helix DNA-binding domain"/>
    <property type="match status" value="1"/>
</dbReference>
<dbReference type="InterPro" id="IPR011008">
    <property type="entry name" value="Dimeric_a/b-barrel"/>
</dbReference>
<dbReference type="PANTHER" id="PTHR30154:SF34">
    <property type="entry name" value="TRANSCRIPTIONAL REGULATOR AZLB"/>
    <property type="match status" value="1"/>
</dbReference>
<dbReference type="PROSITE" id="PS50956">
    <property type="entry name" value="HTH_ASNC_2"/>
    <property type="match status" value="1"/>
</dbReference>
<evidence type="ECO:0000256" key="3">
    <source>
        <dbReference type="ARBA" id="ARBA00023163"/>
    </source>
</evidence>
<comment type="caution">
    <text evidence="5">The sequence shown here is derived from an EMBL/GenBank/DDBJ whole genome shotgun (WGS) entry which is preliminary data.</text>
</comment>
<dbReference type="GO" id="GO:0043565">
    <property type="term" value="F:sequence-specific DNA binding"/>
    <property type="evidence" value="ECO:0007669"/>
    <property type="project" value="InterPro"/>
</dbReference>
<protein>
    <submittedName>
        <fullName evidence="5">Lrp/AsnC family transcriptional regulator</fullName>
    </submittedName>
</protein>
<dbReference type="GO" id="GO:0006355">
    <property type="term" value="P:regulation of DNA-templated transcription"/>
    <property type="evidence" value="ECO:0007669"/>
    <property type="project" value="UniProtKB-ARBA"/>
</dbReference>
<proteinExistence type="predicted"/>
<keyword evidence="6" id="KW-1185">Reference proteome</keyword>
<dbReference type="PRINTS" id="PR00033">
    <property type="entry name" value="HTHASNC"/>
</dbReference>
<dbReference type="PANTHER" id="PTHR30154">
    <property type="entry name" value="LEUCINE-RESPONSIVE REGULATORY PROTEIN"/>
    <property type="match status" value="1"/>
</dbReference>
<dbReference type="InterPro" id="IPR019888">
    <property type="entry name" value="Tscrpt_reg_AsnC-like"/>
</dbReference>
<dbReference type="GO" id="GO:0043200">
    <property type="term" value="P:response to amino acid"/>
    <property type="evidence" value="ECO:0007669"/>
    <property type="project" value="TreeGrafter"/>
</dbReference>
<dbReference type="InterPro" id="IPR036390">
    <property type="entry name" value="WH_DNA-bd_sf"/>
</dbReference>
<dbReference type="Pfam" id="PF13412">
    <property type="entry name" value="HTH_24"/>
    <property type="match status" value="1"/>
</dbReference>
<dbReference type="AlphaFoldDB" id="A0A935C641"/>
<evidence type="ECO:0000256" key="1">
    <source>
        <dbReference type="ARBA" id="ARBA00023015"/>
    </source>
</evidence>